<dbReference type="Proteomes" id="UP000587586">
    <property type="component" value="Unassembled WGS sequence"/>
</dbReference>
<dbReference type="AlphaFoldDB" id="A0A6V8NCW2"/>
<accession>A0A6V8NCW2</accession>
<dbReference type="PANTHER" id="PTHR35849:SF2">
    <property type="entry name" value="BLR2341 PROTEIN"/>
    <property type="match status" value="1"/>
</dbReference>
<dbReference type="InterPro" id="IPR052746">
    <property type="entry name" value="MlaB_ABC_Transporter"/>
</dbReference>
<reference evidence="3" key="1">
    <citation type="submission" date="2020-06" db="EMBL/GenBank/DDBJ databases">
        <title>Draft genomic sequecing of Geomonas sp. Red745.</title>
        <authorList>
            <person name="Itoh H."/>
            <person name="Xu Z.X."/>
            <person name="Ushijima N."/>
            <person name="Masuda Y."/>
            <person name="Shiratori Y."/>
            <person name="Senoo K."/>
        </authorList>
    </citation>
    <scope>NUCLEOTIDE SEQUENCE [LARGE SCALE GENOMIC DNA]</scope>
    <source>
        <strain evidence="3">Red745</strain>
    </source>
</reference>
<dbReference type="PANTHER" id="PTHR35849">
    <property type="entry name" value="BLR2341 PROTEIN"/>
    <property type="match status" value="1"/>
</dbReference>
<organism evidence="2 3">
    <name type="scientific">Geomonas limicola</name>
    <dbReference type="NCBI Taxonomy" id="2740186"/>
    <lineage>
        <taxon>Bacteria</taxon>
        <taxon>Pseudomonadati</taxon>
        <taxon>Thermodesulfobacteriota</taxon>
        <taxon>Desulfuromonadia</taxon>
        <taxon>Geobacterales</taxon>
        <taxon>Geobacteraceae</taxon>
        <taxon>Geomonas</taxon>
    </lineage>
</organism>
<proteinExistence type="predicted"/>
<gene>
    <name evidence="2" type="ORF">GMLC_25580</name>
</gene>
<dbReference type="Pfam" id="PF13466">
    <property type="entry name" value="STAS_2"/>
    <property type="match status" value="1"/>
</dbReference>
<dbReference type="CDD" id="cd07043">
    <property type="entry name" value="STAS_anti-anti-sigma_factors"/>
    <property type="match status" value="1"/>
</dbReference>
<dbReference type="InterPro" id="IPR058548">
    <property type="entry name" value="MlaB-like_STAS"/>
</dbReference>
<dbReference type="RefSeq" id="WP_183361537.1">
    <property type="nucleotide sequence ID" value="NZ_BLXZ01000005.1"/>
</dbReference>
<name>A0A6V8NCW2_9BACT</name>
<dbReference type="InterPro" id="IPR036513">
    <property type="entry name" value="STAS_dom_sf"/>
</dbReference>
<sequence>MDELTIESWQDPAAPGALGMKLTGSVTIAQAAGLKDELVAALGKGKDLKLDVSQVSEIDLTGLQLLEATHRSATLAGKLFCLEIGGNRAYLDTVEAAGFRRHMGCKHDTKNTCIWVGGDY</sequence>
<dbReference type="EMBL" id="BLXZ01000005">
    <property type="protein sequence ID" value="GFO68979.1"/>
    <property type="molecule type" value="Genomic_DNA"/>
</dbReference>
<evidence type="ECO:0000313" key="3">
    <source>
        <dbReference type="Proteomes" id="UP000587586"/>
    </source>
</evidence>
<dbReference type="Gene3D" id="3.30.750.24">
    <property type="entry name" value="STAS domain"/>
    <property type="match status" value="1"/>
</dbReference>
<comment type="caution">
    <text evidence="2">The sequence shown here is derived from an EMBL/GenBank/DDBJ whole genome shotgun (WGS) entry which is preliminary data.</text>
</comment>
<evidence type="ECO:0000259" key="1">
    <source>
        <dbReference type="PROSITE" id="PS50801"/>
    </source>
</evidence>
<protein>
    <submittedName>
        <fullName evidence="2">Sulfate transporter</fullName>
    </submittedName>
</protein>
<dbReference type="SUPFAM" id="SSF52091">
    <property type="entry name" value="SpoIIaa-like"/>
    <property type="match status" value="1"/>
</dbReference>
<dbReference type="InterPro" id="IPR002645">
    <property type="entry name" value="STAS_dom"/>
</dbReference>
<keyword evidence="3" id="KW-1185">Reference proteome</keyword>
<feature type="domain" description="STAS" evidence="1">
    <location>
        <begin position="15"/>
        <end position="77"/>
    </location>
</feature>
<evidence type="ECO:0000313" key="2">
    <source>
        <dbReference type="EMBL" id="GFO68979.1"/>
    </source>
</evidence>
<dbReference type="PROSITE" id="PS50801">
    <property type="entry name" value="STAS"/>
    <property type="match status" value="1"/>
</dbReference>